<protein>
    <submittedName>
        <fullName evidence="1">Uncharacterized protein</fullName>
    </submittedName>
</protein>
<reference evidence="1" key="1">
    <citation type="submission" date="2018-11" db="EMBL/GenBank/DDBJ databases">
        <authorList>
            <consortium name="Pathogen Informatics"/>
        </authorList>
    </citation>
    <scope>NUCLEOTIDE SEQUENCE</scope>
</reference>
<evidence type="ECO:0000313" key="2">
    <source>
        <dbReference type="Proteomes" id="UP000784294"/>
    </source>
</evidence>
<name>A0A3S5CI06_9PLAT</name>
<gene>
    <name evidence="1" type="ORF">PXEA_LOCUS3352</name>
</gene>
<keyword evidence="2" id="KW-1185">Reference proteome</keyword>
<organism evidence="1 2">
    <name type="scientific">Protopolystoma xenopodis</name>
    <dbReference type="NCBI Taxonomy" id="117903"/>
    <lineage>
        <taxon>Eukaryota</taxon>
        <taxon>Metazoa</taxon>
        <taxon>Spiralia</taxon>
        <taxon>Lophotrochozoa</taxon>
        <taxon>Platyhelminthes</taxon>
        <taxon>Monogenea</taxon>
        <taxon>Polyopisthocotylea</taxon>
        <taxon>Polystomatidea</taxon>
        <taxon>Polystomatidae</taxon>
        <taxon>Protopolystoma</taxon>
    </lineage>
</organism>
<dbReference type="Proteomes" id="UP000784294">
    <property type="component" value="Unassembled WGS sequence"/>
</dbReference>
<dbReference type="AlphaFoldDB" id="A0A3S5CI06"/>
<proteinExistence type="predicted"/>
<evidence type="ECO:0000313" key="1">
    <source>
        <dbReference type="EMBL" id="VEL09912.1"/>
    </source>
</evidence>
<comment type="caution">
    <text evidence="1">The sequence shown here is derived from an EMBL/GenBank/DDBJ whole genome shotgun (WGS) entry which is preliminary data.</text>
</comment>
<accession>A0A3S5CI06</accession>
<sequence length="77" mass="8247">MGWKIVRAVDSASGAGLSVRGLLPPSDRSQPSRCASLIRSHLTSRKEIASKLAFAKKCRILSKWPVLVASSVDGRKG</sequence>
<dbReference type="EMBL" id="CAAALY010007563">
    <property type="protein sequence ID" value="VEL09912.1"/>
    <property type="molecule type" value="Genomic_DNA"/>
</dbReference>